<dbReference type="Proteomes" id="UP000663760">
    <property type="component" value="Chromosome 15"/>
</dbReference>
<name>A0A7I8LGQ4_SPIIN</name>
<protein>
    <submittedName>
        <fullName evidence="1">Uncharacterized protein</fullName>
    </submittedName>
</protein>
<proteinExistence type="predicted"/>
<dbReference type="EMBL" id="LR746278">
    <property type="protein sequence ID" value="CAA7409201.1"/>
    <property type="molecule type" value="Genomic_DNA"/>
</dbReference>
<sequence>MKLKFRCAIWKCSVPTQVVIWHEGR</sequence>
<evidence type="ECO:0000313" key="2">
    <source>
        <dbReference type="Proteomes" id="UP000663760"/>
    </source>
</evidence>
<accession>A0A7I8LGQ4</accession>
<dbReference type="AlphaFoldDB" id="A0A7I8LGQ4"/>
<gene>
    <name evidence="1" type="ORF">SI8410_15019879</name>
</gene>
<reference evidence="1" key="1">
    <citation type="submission" date="2020-02" db="EMBL/GenBank/DDBJ databases">
        <authorList>
            <person name="Scholz U."/>
            <person name="Mascher M."/>
            <person name="Fiebig A."/>
        </authorList>
    </citation>
    <scope>NUCLEOTIDE SEQUENCE</scope>
</reference>
<organism evidence="1 2">
    <name type="scientific">Spirodela intermedia</name>
    <name type="common">Intermediate duckweed</name>
    <dbReference type="NCBI Taxonomy" id="51605"/>
    <lineage>
        <taxon>Eukaryota</taxon>
        <taxon>Viridiplantae</taxon>
        <taxon>Streptophyta</taxon>
        <taxon>Embryophyta</taxon>
        <taxon>Tracheophyta</taxon>
        <taxon>Spermatophyta</taxon>
        <taxon>Magnoliopsida</taxon>
        <taxon>Liliopsida</taxon>
        <taxon>Araceae</taxon>
        <taxon>Lemnoideae</taxon>
        <taxon>Spirodela</taxon>
    </lineage>
</organism>
<evidence type="ECO:0000313" key="1">
    <source>
        <dbReference type="EMBL" id="CAA7409201.1"/>
    </source>
</evidence>
<keyword evidence="2" id="KW-1185">Reference proteome</keyword>